<dbReference type="PROSITE" id="PS50088">
    <property type="entry name" value="ANK_REPEAT"/>
    <property type="match status" value="3"/>
</dbReference>
<keyword evidence="2 3" id="KW-0040">ANK repeat</keyword>
<evidence type="ECO:0000256" key="5">
    <source>
        <dbReference type="SAM" id="SignalP"/>
    </source>
</evidence>
<comment type="caution">
    <text evidence="6">The sequence shown here is derived from an EMBL/GenBank/DDBJ whole genome shotgun (WGS) entry which is preliminary data.</text>
</comment>
<evidence type="ECO:0000256" key="1">
    <source>
        <dbReference type="ARBA" id="ARBA00022737"/>
    </source>
</evidence>
<dbReference type="PANTHER" id="PTHR24171">
    <property type="entry name" value="ANKYRIN REPEAT DOMAIN-CONTAINING PROTEIN 39-RELATED"/>
    <property type="match status" value="1"/>
</dbReference>
<organism evidence="6 7">
    <name type="scientific">Actibacterium pelagium</name>
    <dbReference type="NCBI Taxonomy" id="2029103"/>
    <lineage>
        <taxon>Bacteria</taxon>
        <taxon>Pseudomonadati</taxon>
        <taxon>Pseudomonadota</taxon>
        <taxon>Alphaproteobacteria</taxon>
        <taxon>Rhodobacterales</taxon>
        <taxon>Roseobacteraceae</taxon>
        <taxon>Actibacterium</taxon>
    </lineage>
</organism>
<dbReference type="RefSeq" id="WP_095596974.1">
    <property type="nucleotide sequence ID" value="NZ_BMKN01000001.1"/>
</dbReference>
<dbReference type="Pfam" id="PF12796">
    <property type="entry name" value="Ank_2"/>
    <property type="match status" value="1"/>
</dbReference>
<dbReference type="EMBL" id="BMKN01000001">
    <property type="protein sequence ID" value="GGE36766.1"/>
    <property type="molecule type" value="Genomic_DNA"/>
</dbReference>
<evidence type="ECO:0000256" key="2">
    <source>
        <dbReference type="ARBA" id="ARBA00023043"/>
    </source>
</evidence>
<evidence type="ECO:0000313" key="6">
    <source>
        <dbReference type="EMBL" id="GGE36766.1"/>
    </source>
</evidence>
<gene>
    <name evidence="6" type="ORF">GCM10011517_00600</name>
</gene>
<dbReference type="PROSITE" id="PS51257">
    <property type="entry name" value="PROKAR_LIPOPROTEIN"/>
    <property type="match status" value="1"/>
</dbReference>
<reference evidence="6" key="2">
    <citation type="submission" date="2020-09" db="EMBL/GenBank/DDBJ databases">
        <authorList>
            <person name="Sun Q."/>
            <person name="Zhou Y."/>
        </authorList>
    </citation>
    <scope>NUCLEOTIDE SEQUENCE</scope>
    <source>
        <strain evidence="6">CGMCC 1.16012</strain>
    </source>
</reference>
<dbReference type="Gene3D" id="1.25.40.20">
    <property type="entry name" value="Ankyrin repeat-containing domain"/>
    <property type="match status" value="1"/>
</dbReference>
<keyword evidence="1" id="KW-0677">Repeat</keyword>
<proteinExistence type="predicted"/>
<accession>A0A917EHT4</accession>
<dbReference type="SMART" id="SM00248">
    <property type="entry name" value="ANK"/>
    <property type="match status" value="3"/>
</dbReference>
<name>A0A917EHT4_9RHOB</name>
<feature type="signal peptide" evidence="5">
    <location>
        <begin position="1"/>
        <end position="29"/>
    </location>
</feature>
<evidence type="ECO:0000256" key="4">
    <source>
        <dbReference type="SAM" id="MobiDB-lite"/>
    </source>
</evidence>
<protein>
    <recommendedName>
        <fullName evidence="8">Ankyrin repeats (3 copies)</fullName>
    </recommendedName>
</protein>
<feature type="repeat" description="ANK" evidence="3">
    <location>
        <begin position="228"/>
        <end position="261"/>
    </location>
</feature>
<feature type="chain" id="PRO_5037777992" description="Ankyrin repeats (3 copies)" evidence="5">
    <location>
        <begin position="30"/>
        <end position="335"/>
    </location>
</feature>
<evidence type="ECO:0000313" key="7">
    <source>
        <dbReference type="Proteomes" id="UP000606730"/>
    </source>
</evidence>
<sequence>MKQKPYWITLPKRIAAFSLAMLLSACIYSVDPVLDETNSTAGKDSAEYKAFLDAWYLVYSEADGTLSSEGTFFVDDDGTFVDFKYIRVTALGENNLLVQQREQRQSDCVEDHCFLYYSVQLPEPWWPSYCLAKHDEEFQEAMISFASSHGVTLVVLEGGNLYGISGPKENFLPYLKAQFSRGPMFCNNEQGRTPLHEAEIFEDVPGRITKLVEMGADPNARMVYEGCEGVTPLHVLASSSLDSETIEELVSTGADVNATMCDGWTPLHLAASSPDPQIIETFLDLGADGSLRTKDGKTPFELMPPPSADDPFPNSPEYEKAYTKAYKRLEQAQKK</sequence>
<reference evidence="6" key="1">
    <citation type="journal article" date="2014" name="Int. J. Syst. Evol. Microbiol.">
        <title>Complete genome sequence of Corynebacterium casei LMG S-19264T (=DSM 44701T), isolated from a smear-ripened cheese.</title>
        <authorList>
            <consortium name="US DOE Joint Genome Institute (JGI-PGF)"/>
            <person name="Walter F."/>
            <person name="Albersmeier A."/>
            <person name="Kalinowski J."/>
            <person name="Ruckert C."/>
        </authorList>
    </citation>
    <scope>NUCLEOTIDE SEQUENCE</scope>
    <source>
        <strain evidence="6">CGMCC 1.16012</strain>
    </source>
</reference>
<dbReference type="InterPro" id="IPR002110">
    <property type="entry name" value="Ankyrin_rpt"/>
</dbReference>
<feature type="repeat" description="ANK" evidence="3">
    <location>
        <begin position="190"/>
        <end position="223"/>
    </location>
</feature>
<dbReference type="SUPFAM" id="SSF48403">
    <property type="entry name" value="Ankyrin repeat"/>
    <property type="match status" value="1"/>
</dbReference>
<keyword evidence="5" id="KW-0732">Signal</keyword>
<feature type="repeat" description="ANK" evidence="3">
    <location>
        <begin position="262"/>
        <end position="294"/>
    </location>
</feature>
<dbReference type="Proteomes" id="UP000606730">
    <property type="component" value="Unassembled WGS sequence"/>
</dbReference>
<feature type="region of interest" description="Disordered" evidence="4">
    <location>
        <begin position="293"/>
        <end position="317"/>
    </location>
</feature>
<dbReference type="AlphaFoldDB" id="A0A917EHT4"/>
<evidence type="ECO:0008006" key="8">
    <source>
        <dbReference type="Google" id="ProtNLM"/>
    </source>
</evidence>
<dbReference type="OrthoDB" id="7872474at2"/>
<dbReference type="PROSITE" id="PS50297">
    <property type="entry name" value="ANK_REP_REGION"/>
    <property type="match status" value="3"/>
</dbReference>
<dbReference type="InterPro" id="IPR036770">
    <property type="entry name" value="Ankyrin_rpt-contain_sf"/>
</dbReference>
<keyword evidence="7" id="KW-1185">Reference proteome</keyword>
<evidence type="ECO:0000256" key="3">
    <source>
        <dbReference type="PROSITE-ProRule" id="PRU00023"/>
    </source>
</evidence>